<evidence type="ECO:0000313" key="4">
    <source>
        <dbReference type="Proteomes" id="UP000030645"/>
    </source>
</evidence>
<dbReference type="Proteomes" id="UP000030645">
    <property type="component" value="Unassembled WGS sequence"/>
</dbReference>
<gene>
    <name evidence="3" type="ORF">L484_021379</name>
</gene>
<dbReference type="EMBL" id="KE345061">
    <property type="protein sequence ID" value="EXB92395.1"/>
    <property type="molecule type" value="Genomic_DNA"/>
</dbReference>
<feature type="region of interest" description="Disordered" evidence="2">
    <location>
        <begin position="1"/>
        <end position="43"/>
    </location>
</feature>
<feature type="region of interest" description="Disordered" evidence="2">
    <location>
        <begin position="248"/>
        <end position="284"/>
    </location>
</feature>
<protein>
    <submittedName>
        <fullName evidence="3">Uncharacterized protein</fullName>
    </submittedName>
</protein>
<feature type="compositionally biased region" description="Acidic residues" evidence="2">
    <location>
        <begin position="265"/>
        <end position="284"/>
    </location>
</feature>
<proteinExistence type="predicted"/>
<accession>W9S6H8</accession>
<evidence type="ECO:0000256" key="2">
    <source>
        <dbReference type="SAM" id="MobiDB-lite"/>
    </source>
</evidence>
<evidence type="ECO:0000256" key="1">
    <source>
        <dbReference type="SAM" id="Coils"/>
    </source>
</evidence>
<sequence length="284" mass="32617">MAGRVATCAGSSGEAQPPPSPHRLPTYCESAPEPRQRRGRGGAKGYEIAQKVLQDGKITVEFDEAGGTWKALGKYGAWFDSAVGIHTRDICEPFHDAWKDISDMDKRTIQDRMLLTMRFNDVKLFCKYWFNVGYNYKNGILRSVVDREAAKCYKDWKSSLHRHYKRYGRESLLSNMRNQVHWDRCCDRFSETNKTNRCNQKYPSLHGRLSYSQHRNKKKSYREQMKIYDNEVKMLELVSKLQPNIQLPTIARPEPVNLDTPLPSSDDDSPDDDSAVGDAANLDE</sequence>
<organism evidence="3 4">
    <name type="scientific">Morus notabilis</name>
    <dbReference type="NCBI Taxonomy" id="981085"/>
    <lineage>
        <taxon>Eukaryota</taxon>
        <taxon>Viridiplantae</taxon>
        <taxon>Streptophyta</taxon>
        <taxon>Embryophyta</taxon>
        <taxon>Tracheophyta</taxon>
        <taxon>Spermatophyta</taxon>
        <taxon>Magnoliopsida</taxon>
        <taxon>eudicotyledons</taxon>
        <taxon>Gunneridae</taxon>
        <taxon>Pentapetalae</taxon>
        <taxon>rosids</taxon>
        <taxon>fabids</taxon>
        <taxon>Rosales</taxon>
        <taxon>Moraceae</taxon>
        <taxon>Moreae</taxon>
        <taxon>Morus</taxon>
    </lineage>
</organism>
<reference evidence="4" key="1">
    <citation type="submission" date="2013-01" db="EMBL/GenBank/DDBJ databases">
        <title>Draft Genome Sequence of a Mulberry Tree, Morus notabilis C.K. Schneid.</title>
        <authorList>
            <person name="He N."/>
            <person name="Zhao S."/>
        </authorList>
    </citation>
    <scope>NUCLEOTIDE SEQUENCE</scope>
</reference>
<keyword evidence="1" id="KW-0175">Coiled coil</keyword>
<feature type="coiled-coil region" evidence="1">
    <location>
        <begin position="211"/>
        <end position="238"/>
    </location>
</feature>
<name>W9S6H8_9ROSA</name>
<keyword evidence="4" id="KW-1185">Reference proteome</keyword>
<evidence type="ECO:0000313" key="3">
    <source>
        <dbReference type="EMBL" id="EXB92395.1"/>
    </source>
</evidence>
<dbReference type="AlphaFoldDB" id="W9S6H8"/>